<dbReference type="AlphaFoldDB" id="C7RTK7"/>
<evidence type="ECO:0000256" key="8">
    <source>
        <dbReference type="SAM" id="Phobius"/>
    </source>
</evidence>
<keyword evidence="3 7" id="KW-0808">Transferase</keyword>
<comment type="catalytic activity">
    <reaction evidence="7">
        <text>a 1,2-diacyl-sn-glycero-3-phosphate + CTP + H(+) = a CDP-1,2-diacyl-sn-glycerol + diphosphate</text>
        <dbReference type="Rhea" id="RHEA:16229"/>
        <dbReference type="ChEBI" id="CHEBI:15378"/>
        <dbReference type="ChEBI" id="CHEBI:33019"/>
        <dbReference type="ChEBI" id="CHEBI:37563"/>
        <dbReference type="ChEBI" id="CHEBI:58332"/>
        <dbReference type="ChEBI" id="CHEBI:58608"/>
        <dbReference type="EC" id="2.7.7.41"/>
    </reaction>
</comment>
<comment type="pathway">
    <text evidence="7">Phospholipid metabolism; CDP-diacylglycerol biosynthesis; CDP-diacylglycerol from sn-glycerol 3-phosphate: step 3/3.</text>
</comment>
<gene>
    <name evidence="9" type="ordered locus">CAP2UW1_2860</name>
</gene>
<evidence type="ECO:0000256" key="5">
    <source>
        <dbReference type="ARBA" id="ARBA00022989"/>
    </source>
</evidence>
<evidence type="ECO:0000256" key="3">
    <source>
        <dbReference type="ARBA" id="ARBA00022679"/>
    </source>
</evidence>
<evidence type="ECO:0000256" key="7">
    <source>
        <dbReference type="RuleBase" id="RU003938"/>
    </source>
</evidence>
<feature type="transmembrane region" description="Helical" evidence="8">
    <location>
        <begin position="61"/>
        <end position="89"/>
    </location>
</feature>
<keyword evidence="7 9" id="KW-0548">Nucleotidyltransferase</keyword>
<protein>
    <recommendedName>
        <fullName evidence="7">Phosphatidate cytidylyltransferase</fullName>
        <ecNumber evidence="7">2.7.7.41</ecNumber>
    </recommendedName>
</protein>
<proteinExistence type="inferred from homology"/>
<dbReference type="PANTHER" id="PTHR43535">
    <property type="entry name" value="PHOSPHATIDATE CYTIDYLYLTRANSFERASE"/>
    <property type="match status" value="1"/>
</dbReference>
<evidence type="ECO:0000313" key="9">
    <source>
        <dbReference type="EMBL" id="ACV36140.1"/>
    </source>
</evidence>
<keyword evidence="4 7" id="KW-0812">Transmembrane</keyword>
<feature type="transmembrane region" description="Helical" evidence="8">
    <location>
        <begin position="101"/>
        <end position="120"/>
    </location>
</feature>
<evidence type="ECO:0000256" key="2">
    <source>
        <dbReference type="ARBA" id="ARBA00010185"/>
    </source>
</evidence>
<sequence length="322" mass="34283">MANHPPSVLDVSTEAWRLVAGIAAVLTLASLSGQVLRIVVARSEPHALIDNLNKRINSWWVIAIIVGLALLGGSGGVTLLFALASLAALREFVTTEVPARCPRALLLSACLIIVPLQYLLVWHGSYLAYTTFIPSLVFVGLPLLGQLSGNAEEFLSRTRTLRHGLLLCVFCVSHVPALLTLHVGGDPARAGWLLVFLLLIAQISDVLQYLWGKLAGQYPIAPKLSPSKTVEGTVGGIASASMLGAGLSSLTPFTTVEAALISLLITLLGFAGGLAMSAVKRRRGIKDWGKLIPGHGGVLDRLDSLILPAPVFYYVLRYGWAD</sequence>
<reference evidence="9" key="2">
    <citation type="submission" date="2009-09" db="EMBL/GenBank/DDBJ databases">
        <title>Complete sequence of chromosome of Candidatus Accumulibacter phosphatis clade IIA str. UW-1.</title>
        <authorList>
            <consortium name="US DOE Joint Genome Institute"/>
            <person name="Martin H.G."/>
            <person name="Ivanova N."/>
            <person name="Kunin V."/>
            <person name="Warnecke F."/>
            <person name="Barry K."/>
            <person name="He S."/>
            <person name="Salamov A."/>
            <person name="Szeto E."/>
            <person name="Dalin E."/>
            <person name="Pangilinan J.L."/>
            <person name="Lapidus A."/>
            <person name="Lowry S."/>
            <person name="Kyrpides N.C."/>
            <person name="McMahon K.D."/>
            <person name="Hugenholtz P."/>
        </authorList>
    </citation>
    <scope>NUCLEOTIDE SEQUENCE [LARGE SCALE GENOMIC DNA]</scope>
    <source>
        <strain evidence="9">UW-1</strain>
    </source>
</reference>
<comment type="subcellular location">
    <subcellularLocation>
        <location evidence="1">Membrane</location>
        <topology evidence="1">Multi-pass membrane protein</topology>
    </subcellularLocation>
</comment>
<dbReference type="eggNOG" id="COG4589">
    <property type="taxonomic scope" value="Bacteria"/>
</dbReference>
<dbReference type="GO" id="GO:0004605">
    <property type="term" value="F:phosphatidate cytidylyltransferase activity"/>
    <property type="evidence" value="ECO:0007669"/>
    <property type="project" value="UniProtKB-EC"/>
</dbReference>
<dbReference type="PANTHER" id="PTHR43535:SF1">
    <property type="entry name" value="PHOSPHATIDATE CYTIDYLYLTRANSFERASE"/>
    <property type="match status" value="1"/>
</dbReference>
<evidence type="ECO:0000256" key="6">
    <source>
        <dbReference type="ARBA" id="ARBA00023136"/>
    </source>
</evidence>
<feature type="transmembrane region" description="Helical" evidence="8">
    <location>
        <begin position="165"/>
        <end position="184"/>
    </location>
</feature>
<dbReference type="PROSITE" id="PS01315">
    <property type="entry name" value="CDS"/>
    <property type="match status" value="1"/>
</dbReference>
<dbReference type="HOGENOM" id="CLU_037294_3_0_4"/>
<dbReference type="KEGG" id="app:CAP2UW1_2860"/>
<evidence type="ECO:0000256" key="1">
    <source>
        <dbReference type="ARBA" id="ARBA00004141"/>
    </source>
</evidence>
<feature type="transmembrane region" description="Helical" evidence="8">
    <location>
        <begin position="259"/>
        <end position="279"/>
    </location>
</feature>
<organism evidence="9">
    <name type="scientific">Accumulibacter regalis</name>
    <dbReference type="NCBI Taxonomy" id="522306"/>
    <lineage>
        <taxon>Bacteria</taxon>
        <taxon>Pseudomonadati</taxon>
        <taxon>Pseudomonadota</taxon>
        <taxon>Betaproteobacteria</taxon>
        <taxon>Candidatus Accumulibacter</taxon>
    </lineage>
</organism>
<feature type="transmembrane region" description="Helical" evidence="8">
    <location>
        <begin position="126"/>
        <end position="144"/>
    </location>
</feature>
<name>C7RTK7_ACCRE</name>
<dbReference type="STRING" id="522306.CAP2UW1_2860"/>
<dbReference type="UniPathway" id="UPA00557">
    <property type="reaction ID" value="UER00614"/>
</dbReference>
<dbReference type="GO" id="GO:0016024">
    <property type="term" value="P:CDP-diacylglycerol biosynthetic process"/>
    <property type="evidence" value="ECO:0007669"/>
    <property type="project" value="UniProtKB-UniPathway"/>
</dbReference>
<dbReference type="Pfam" id="PF01148">
    <property type="entry name" value="CTP_transf_1"/>
    <property type="match status" value="1"/>
</dbReference>
<keyword evidence="5 8" id="KW-1133">Transmembrane helix</keyword>
<dbReference type="InterPro" id="IPR000374">
    <property type="entry name" value="PC_trans"/>
</dbReference>
<keyword evidence="6 8" id="KW-0472">Membrane</keyword>
<reference evidence="9" key="1">
    <citation type="submission" date="2009-08" db="EMBL/GenBank/DDBJ databases">
        <authorList>
            <consortium name="US DOE Joint Genome Institute"/>
            <person name="Lucas S."/>
            <person name="Copeland A."/>
            <person name="Lapidus A."/>
            <person name="Glavina del Rio T."/>
            <person name="Dalin E."/>
            <person name="Tice H."/>
            <person name="Bruce D."/>
            <person name="Barry K."/>
            <person name="Pitluck S."/>
            <person name="Lowry S."/>
            <person name="Larimer F."/>
            <person name="Land M."/>
            <person name="Hauser L."/>
            <person name="Kyrpides N."/>
            <person name="Ivanova N."/>
            <person name="McMahon K.D."/>
            <person name="Hugenholtz P."/>
        </authorList>
    </citation>
    <scope>NUCLEOTIDE SEQUENCE</scope>
    <source>
        <strain evidence="9">UW-1</strain>
    </source>
</reference>
<dbReference type="EMBL" id="CP001715">
    <property type="protein sequence ID" value="ACV36140.1"/>
    <property type="molecule type" value="Genomic_DNA"/>
</dbReference>
<dbReference type="GO" id="GO:0009273">
    <property type="term" value="P:peptidoglycan-based cell wall biogenesis"/>
    <property type="evidence" value="ECO:0007669"/>
    <property type="project" value="TreeGrafter"/>
</dbReference>
<comment type="similarity">
    <text evidence="2 7">Belongs to the CDS family.</text>
</comment>
<dbReference type="GO" id="GO:0005886">
    <property type="term" value="C:plasma membrane"/>
    <property type="evidence" value="ECO:0007669"/>
    <property type="project" value="TreeGrafter"/>
</dbReference>
<feature type="transmembrane region" description="Helical" evidence="8">
    <location>
        <begin position="190"/>
        <end position="211"/>
    </location>
</feature>
<accession>C7RTK7</accession>
<dbReference type="EC" id="2.7.7.41" evidence="7"/>
<evidence type="ECO:0000256" key="4">
    <source>
        <dbReference type="ARBA" id="ARBA00022692"/>
    </source>
</evidence>